<dbReference type="AlphaFoldDB" id="A0A2C5YI32"/>
<gene>
    <name evidence="1" type="ORF">CDD81_6481</name>
</gene>
<dbReference type="Proteomes" id="UP000226192">
    <property type="component" value="Unassembled WGS sequence"/>
</dbReference>
<proteinExistence type="predicted"/>
<accession>A0A2C5YI32</accession>
<protein>
    <submittedName>
        <fullName evidence="1">Uncharacterized protein</fullName>
    </submittedName>
</protein>
<sequence length="81" mass="8309">MLCARAATPGLSLAYPDDEACRAGRLWLLVSAAGGRGRVVATYGPTSLLLPWTLLATASSPKHTPLPLANKTGPGALMPPV</sequence>
<comment type="caution">
    <text evidence="1">The sequence shown here is derived from an EMBL/GenBank/DDBJ whole genome shotgun (WGS) entry which is preliminary data.</text>
</comment>
<evidence type="ECO:0000313" key="2">
    <source>
        <dbReference type="Proteomes" id="UP000226192"/>
    </source>
</evidence>
<name>A0A2C5YI32_9HYPO</name>
<organism evidence="1 2">
    <name type="scientific">Ophiocordyceps australis</name>
    <dbReference type="NCBI Taxonomy" id="1399860"/>
    <lineage>
        <taxon>Eukaryota</taxon>
        <taxon>Fungi</taxon>
        <taxon>Dikarya</taxon>
        <taxon>Ascomycota</taxon>
        <taxon>Pezizomycotina</taxon>
        <taxon>Sordariomycetes</taxon>
        <taxon>Hypocreomycetidae</taxon>
        <taxon>Hypocreales</taxon>
        <taxon>Ophiocordycipitaceae</taxon>
        <taxon>Ophiocordyceps</taxon>
    </lineage>
</organism>
<dbReference type="EMBL" id="NJET01000006">
    <property type="protein sequence ID" value="PHH66644.1"/>
    <property type="molecule type" value="Genomic_DNA"/>
</dbReference>
<evidence type="ECO:0000313" key="1">
    <source>
        <dbReference type="EMBL" id="PHH66644.1"/>
    </source>
</evidence>
<keyword evidence="2" id="KW-1185">Reference proteome</keyword>
<reference evidence="1 2" key="1">
    <citation type="submission" date="2017-06" db="EMBL/GenBank/DDBJ databases">
        <title>Ant-infecting Ophiocordyceps genomes reveal a high diversity of potential behavioral manipulation genes and a possible major role for enterotoxins.</title>
        <authorList>
            <person name="De Bekker C."/>
            <person name="Evans H.C."/>
            <person name="Brachmann A."/>
            <person name="Hughes D.P."/>
        </authorList>
    </citation>
    <scope>NUCLEOTIDE SEQUENCE [LARGE SCALE GENOMIC DNA]</scope>
    <source>
        <strain evidence="1 2">Map64</strain>
    </source>
</reference>